<evidence type="ECO:0008006" key="5">
    <source>
        <dbReference type="Google" id="ProtNLM"/>
    </source>
</evidence>
<evidence type="ECO:0000313" key="4">
    <source>
        <dbReference type="Proteomes" id="UP000252249"/>
    </source>
</evidence>
<evidence type="ECO:0000256" key="2">
    <source>
        <dbReference type="SAM" id="Phobius"/>
    </source>
</evidence>
<proteinExistence type="predicted"/>
<gene>
    <name evidence="3" type="ORF">DU428_03940</name>
</gene>
<keyword evidence="2" id="KW-1133">Transmembrane helix</keyword>
<keyword evidence="4" id="KW-1185">Reference proteome</keyword>
<dbReference type="RefSeq" id="WP_113965845.1">
    <property type="nucleotide sequence ID" value="NZ_JBLWTE010000001.1"/>
</dbReference>
<sequence length="194" mass="21897">MLVFPKTYNNRLIIGALVIVIAGLSTFSILNYNSFKKQEDFLRQEVLLIQNELVEMMSINEDVTTENKTIENQLEDSKTRIQSVLNYLTETKTDVSLLSHYKNQVQSLKKERELIFSKIDSLVRNNKQLQDQVDASSEQLDIQKSRLSALAAKNNSLSKLVNKVAALKAENVKVSALASSRSMEVIESNTTSNI</sequence>
<feature type="transmembrane region" description="Helical" evidence="2">
    <location>
        <begin position="12"/>
        <end position="33"/>
    </location>
</feature>
<dbReference type="EMBL" id="QPIG01000001">
    <property type="protein sequence ID" value="RCU58537.1"/>
    <property type="molecule type" value="Genomic_DNA"/>
</dbReference>
<name>A0A368P6M5_9FLAO</name>
<dbReference type="AlphaFoldDB" id="A0A368P6M5"/>
<feature type="coiled-coil region" evidence="1">
    <location>
        <begin position="119"/>
        <end position="170"/>
    </location>
</feature>
<accession>A0A368P6M5</accession>
<evidence type="ECO:0000313" key="3">
    <source>
        <dbReference type="EMBL" id="RCU58537.1"/>
    </source>
</evidence>
<keyword evidence="2" id="KW-0812">Transmembrane</keyword>
<protein>
    <recommendedName>
        <fullName evidence="5">Chromosome partitioning protein ParA</fullName>
    </recommendedName>
</protein>
<dbReference type="OrthoDB" id="1115172at2"/>
<dbReference type="Proteomes" id="UP000252249">
    <property type="component" value="Unassembled WGS sequence"/>
</dbReference>
<keyword evidence="1" id="KW-0175">Coiled coil</keyword>
<organism evidence="3 4">
    <name type="scientific">Oceanihabitans sediminis</name>
    <dbReference type="NCBI Taxonomy" id="1812012"/>
    <lineage>
        <taxon>Bacteria</taxon>
        <taxon>Pseudomonadati</taxon>
        <taxon>Bacteroidota</taxon>
        <taxon>Flavobacteriia</taxon>
        <taxon>Flavobacteriales</taxon>
        <taxon>Flavobacteriaceae</taxon>
        <taxon>Oceanihabitans</taxon>
    </lineage>
</organism>
<evidence type="ECO:0000256" key="1">
    <source>
        <dbReference type="SAM" id="Coils"/>
    </source>
</evidence>
<keyword evidence="2" id="KW-0472">Membrane</keyword>
<reference evidence="3 4" key="1">
    <citation type="submission" date="2018-07" db="EMBL/GenBank/DDBJ databases">
        <title>Oceanihabitans testaceum sp. nov., isolated from marine sediment.</title>
        <authorList>
            <person name="Li C.-M."/>
        </authorList>
    </citation>
    <scope>NUCLEOTIDE SEQUENCE [LARGE SCALE GENOMIC DNA]</scope>
    <source>
        <strain evidence="3 4">S9-10</strain>
    </source>
</reference>
<comment type="caution">
    <text evidence="3">The sequence shown here is derived from an EMBL/GenBank/DDBJ whole genome shotgun (WGS) entry which is preliminary data.</text>
</comment>